<dbReference type="STRING" id="93759.A0A1R3HKJ4"/>
<name>A0A1R3HKJ4_9ROSI</name>
<dbReference type="Gene3D" id="1.20.1280.50">
    <property type="match status" value="1"/>
</dbReference>
<dbReference type="SUPFAM" id="SSF50965">
    <property type="entry name" value="Galactose oxidase, central domain"/>
    <property type="match status" value="1"/>
</dbReference>
<dbReference type="InterPro" id="IPR011043">
    <property type="entry name" value="Gal_Oxase/kelch_b-propeller"/>
</dbReference>
<dbReference type="InterPro" id="IPR036047">
    <property type="entry name" value="F-box-like_dom_sf"/>
</dbReference>
<dbReference type="FunFam" id="1.20.1280.50:FF:000085">
    <property type="entry name" value="F-box domain containing protein"/>
    <property type="match status" value="1"/>
</dbReference>
<dbReference type="SUPFAM" id="SSF81383">
    <property type="entry name" value="F-box domain"/>
    <property type="match status" value="1"/>
</dbReference>
<organism evidence="2 3">
    <name type="scientific">Corchorus olitorius</name>
    <dbReference type="NCBI Taxonomy" id="93759"/>
    <lineage>
        <taxon>Eukaryota</taxon>
        <taxon>Viridiplantae</taxon>
        <taxon>Streptophyta</taxon>
        <taxon>Embryophyta</taxon>
        <taxon>Tracheophyta</taxon>
        <taxon>Spermatophyta</taxon>
        <taxon>Magnoliopsida</taxon>
        <taxon>eudicotyledons</taxon>
        <taxon>Gunneridae</taxon>
        <taxon>Pentapetalae</taxon>
        <taxon>rosids</taxon>
        <taxon>malvids</taxon>
        <taxon>Malvales</taxon>
        <taxon>Malvaceae</taxon>
        <taxon>Grewioideae</taxon>
        <taxon>Apeibeae</taxon>
        <taxon>Corchorus</taxon>
    </lineage>
</organism>
<evidence type="ECO:0000313" key="2">
    <source>
        <dbReference type="EMBL" id="OMO70784.1"/>
    </source>
</evidence>
<comment type="caution">
    <text evidence="2">The sequence shown here is derived from an EMBL/GenBank/DDBJ whole genome shotgun (WGS) entry which is preliminary data.</text>
</comment>
<dbReference type="AlphaFoldDB" id="A0A1R3HKJ4"/>
<keyword evidence="3" id="KW-1185">Reference proteome</keyword>
<accession>A0A1R3HKJ4</accession>
<reference evidence="3" key="1">
    <citation type="submission" date="2013-09" db="EMBL/GenBank/DDBJ databases">
        <title>Corchorus olitorius genome sequencing.</title>
        <authorList>
            <person name="Alam M."/>
            <person name="Haque M.S."/>
            <person name="Islam M.S."/>
            <person name="Emdad E.M."/>
            <person name="Islam M.M."/>
            <person name="Ahmed B."/>
            <person name="Halim A."/>
            <person name="Hossen Q.M.M."/>
            <person name="Hossain M.Z."/>
            <person name="Ahmed R."/>
            <person name="Khan M.M."/>
            <person name="Islam R."/>
            <person name="Rashid M.M."/>
            <person name="Khan S.A."/>
            <person name="Rahman M.S."/>
            <person name="Alam M."/>
            <person name="Yahiya A.S."/>
            <person name="Khan M.S."/>
            <person name="Azam M.S."/>
            <person name="Haque T."/>
            <person name="Lashkar M.Z.H."/>
            <person name="Akhand A.I."/>
            <person name="Morshed G."/>
            <person name="Roy S."/>
            <person name="Uddin K.S."/>
            <person name="Rabeya T."/>
            <person name="Hossain A.S."/>
            <person name="Chowdhury A."/>
            <person name="Snigdha A.R."/>
            <person name="Mortoza M.S."/>
            <person name="Matin S.A."/>
            <person name="Hoque S.M.E."/>
            <person name="Islam M.K."/>
            <person name="Roy D.K."/>
            <person name="Haider R."/>
            <person name="Moosa M.M."/>
            <person name="Elias S.M."/>
            <person name="Hasan A.M."/>
            <person name="Jahan S."/>
            <person name="Shafiuddin M."/>
            <person name="Mahmood N."/>
            <person name="Shommy N.S."/>
        </authorList>
    </citation>
    <scope>NUCLEOTIDE SEQUENCE [LARGE SCALE GENOMIC DNA]</scope>
    <source>
        <strain evidence="3">cv. O-4</strain>
    </source>
</reference>
<dbReference type="PANTHER" id="PTHR31672:SF12">
    <property type="entry name" value="F-BOX DOMAIN-CONTAINING PROTEIN"/>
    <property type="match status" value="1"/>
</dbReference>
<dbReference type="Gene3D" id="2.120.10.80">
    <property type="entry name" value="Kelch-type beta propeller"/>
    <property type="match status" value="1"/>
</dbReference>
<dbReference type="Pfam" id="PF00646">
    <property type="entry name" value="F-box"/>
    <property type="match status" value="1"/>
</dbReference>
<dbReference type="InterPro" id="IPR001810">
    <property type="entry name" value="F-box_dom"/>
</dbReference>
<sequence>MFQLRGHHATPSSFLKSHLKIKQQPMTMITNTLKSPTKSSTEMDPVIWSKLPPELLEHVLSFLPLKTFLNLRSTCKHFKSLVFSPSFISKHSTASPFSSFLLLSHPQCYSHFPLFDTILGSWRNLALSFSFLPPCAAQFNLLSSSNGLFCFSLPNSCSFLVCNLLAKSSRVIQFPFFPFSFELLTLVSTPDGYKIFMLCSKFSSNYAFVYDSKIHSWKQYDGFQPIPIDNFHQEGAPFNGSLCFATPEPFSVICFDLENGKWETLNAEMPGDLTFVRLVSNSEEGKLYLVGGIGRNGISRSMRLWELSNEGKWEEVERLPELMCRKFMSVCYHNYEHVYCFWHQGMICICCHTWPEILYFKVSRRTWHWIPKCPSVPDKWSCGFKWFSFVPELFTLA</sequence>
<dbReference type="FunFam" id="2.120.10.80:FF:000169">
    <property type="entry name" value="F-box family protein"/>
    <property type="match status" value="1"/>
</dbReference>
<dbReference type="PANTHER" id="PTHR31672">
    <property type="entry name" value="BNACNNG10540D PROTEIN"/>
    <property type="match status" value="1"/>
</dbReference>
<dbReference type="InterPro" id="IPR050796">
    <property type="entry name" value="SCF_F-box_component"/>
</dbReference>
<dbReference type="InterPro" id="IPR015915">
    <property type="entry name" value="Kelch-typ_b-propeller"/>
</dbReference>
<evidence type="ECO:0000313" key="3">
    <source>
        <dbReference type="Proteomes" id="UP000187203"/>
    </source>
</evidence>
<dbReference type="EMBL" id="AWUE01019949">
    <property type="protein sequence ID" value="OMO70784.1"/>
    <property type="molecule type" value="Genomic_DNA"/>
</dbReference>
<dbReference type="SMART" id="SM00256">
    <property type="entry name" value="FBOX"/>
    <property type="match status" value="1"/>
</dbReference>
<evidence type="ECO:0000259" key="1">
    <source>
        <dbReference type="PROSITE" id="PS50181"/>
    </source>
</evidence>
<gene>
    <name evidence="2" type="ORF">COLO4_28509</name>
</gene>
<feature type="domain" description="F-box" evidence="1">
    <location>
        <begin position="45"/>
        <end position="91"/>
    </location>
</feature>
<dbReference type="OrthoDB" id="1703411at2759"/>
<dbReference type="PROSITE" id="PS50181">
    <property type="entry name" value="FBOX"/>
    <property type="match status" value="1"/>
</dbReference>
<protein>
    <recommendedName>
        <fullName evidence="1">F-box domain-containing protein</fullName>
    </recommendedName>
</protein>
<dbReference type="Proteomes" id="UP000187203">
    <property type="component" value="Unassembled WGS sequence"/>
</dbReference>
<proteinExistence type="predicted"/>